<name>A0A367G1Y4_9FIRM</name>
<evidence type="ECO:0000256" key="4">
    <source>
        <dbReference type="ARBA" id="ARBA00022840"/>
    </source>
</evidence>
<keyword evidence="4" id="KW-0067">ATP-binding</keyword>
<dbReference type="InterPro" id="IPR006204">
    <property type="entry name" value="GHMP_kinase_N_dom"/>
</dbReference>
<dbReference type="PRINTS" id="PR00473">
    <property type="entry name" value="GALCTOKINASE"/>
</dbReference>
<evidence type="ECO:0000259" key="5">
    <source>
        <dbReference type="Pfam" id="PF00288"/>
    </source>
</evidence>
<dbReference type="SUPFAM" id="SSF54211">
    <property type="entry name" value="Ribosomal protein S5 domain 2-like"/>
    <property type="match status" value="1"/>
</dbReference>
<keyword evidence="3 7" id="KW-0418">Kinase</keyword>
<dbReference type="GO" id="GO:0005829">
    <property type="term" value="C:cytosol"/>
    <property type="evidence" value="ECO:0007669"/>
    <property type="project" value="TreeGrafter"/>
</dbReference>
<dbReference type="InterPro" id="IPR020568">
    <property type="entry name" value="Ribosomal_Su5_D2-typ_SF"/>
</dbReference>
<gene>
    <name evidence="7" type="ORF">C4886_07945</name>
</gene>
<feature type="domain" description="GHMP kinase N-terminal" evidence="5">
    <location>
        <begin position="116"/>
        <end position="204"/>
    </location>
</feature>
<dbReference type="InterPro" id="IPR019539">
    <property type="entry name" value="GalKase_N"/>
</dbReference>
<dbReference type="Proteomes" id="UP000253208">
    <property type="component" value="Unassembled WGS sequence"/>
</dbReference>
<dbReference type="PIRSF" id="PIRSF000530">
    <property type="entry name" value="Galactokinase"/>
    <property type="match status" value="1"/>
</dbReference>
<comment type="caution">
    <text evidence="7">The sequence shown here is derived from an EMBL/GenBank/DDBJ whole genome shotgun (WGS) entry which is preliminary data.</text>
</comment>
<dbReference type="AlphaFoldDB" id="A0A367G1Y4"/>
<keyword evidence="3 7" id="KW-0808">Transferase</keyword>
<organism evidence="7 8">
    <name type="scientific">Blautia obeum</name>
    <dbReference type="NCBI Taxonomy" id="40520"/>
    <lineage>
        <taxon>Bacteria</taxon>
        <taxon>Bacillati</taxon>
        <taxon>Bacillota</taxon>
        <taxon>Clostridia</taxon>
        <taxon>Lachnospirales</taxon>
        <taxon>Lachnospiraceae</taxon>
        <taxon>Blautia</taxon>
    </lineage>
</organism>
<dbReference type="PANTHER" id="PTHR10457:SF7">
    <property type="entry name" value="GALACTOKINASE-RELATED"/>
    <property type="match status" value="1"/>
</dbReference>
<evidence type="ECO:0000256" key="2">
    <source>
        <dbReference type="ARBA" id="ARBA00022741"/>
    </source>
</evidence>
<accession>A0A367G1Y4</accession>
<dbReference type="GO" id="GO:0005524">
    <property type="term" value="F:ATP binding"/>
    <property type="evidence" value="ECO:0007669"/>
    <property type="project" value="UniProtKB-KW"/>
</dbReference>
<dbReference type="Pfam" id="PF10509">
    <property type="entry name" value="GalKase_gal_bdg"/>
    <property type="match status" value="1"/>
</dbReference>
<proteinExistence type="inferred from homology"/>
<dbReference type="EMBL" id="PSQG01000009">
    <property type="protein sequence ID" value="RCH44233.1"/>
    <property type="molecule type" value="Genomic_DNA"/>
</dbReference>
<dbReference type="Pfam" id="PF00288">
    <property type="entry name" value="GHMP_kinases_N"/>
    <property type="match status" value="1"/>
</dbReference>
<dbReference type="Gene3D" id="3.30.70.890">
    <property type="entry name" value="GHMP kinase, C-terminal domain"/>
    <property type="match status" value="1"/>
</dbReference>
<evidence type="ECO:0000256" key="1">
    <source>
        <dbReference type="ARBA" id="ARBA00006566"/>
    </source>
</evidence>
<dbReference type="InterPro" id="IPR036554">
    <property type="entry name" value="GHMP_kinase_C_sf"/>
</dbReference>
<protein>
    <submittedName>
        <fullName evidence="7">Galactokinase</fullName>
    </submittedName>
</protein>
<reference evidence="7 8" key="1">
    <citation type="submission" date="2018-02" db="EMBL/GenBank/DDBJ databases">
        <title>Complete genome sequencing of Faecalibacterium prausnitzii strains isolated from the human gut.</title>
        <authorList>
            <person name="Fitzgerald B.C."/>
            <person name="Shkoporov A.N."/>
            <person name="Ross P.R."/>
            <person name="Hill C."/>
        </authorList>
    </citation>
    <scope>NUCLEOTIDE SEQUENCE [LARGE SCALE GENOMIC DNA]</scope>
    <source>
        <strain evidence="7 8">APC942/31-1</strain>
    </source>
</reference>
<dbReference type="InterPro" id="IPR006206">
    <property type="entry name" value="Mevalonate/galactokinase"/>
</dbReference>
<dbReference type="GO" id="GO:0006012">
    <property type="term" value="P:galactose metabolic process"/>
    <property type="evidence" value="ECO:0007669"/>
    <property type="project" value="InterPro"/>
</dbReference>
<evidence type="ECO:0000256" key="3">
    <source>
        <dbReference type="ARBA" id="ARBA00022777"/>
    </source>
</evidence>
<evidence type="ECO:0000259" key="6">
    <source>
        <dbReference type="Pfam" id="PF10509"/>
    </source>
</evidence>
<dbReference type="InterPro" id="IPR014721">
    <property type="entry name" value="Ribsml_uS5_D2-typ_fold_subgr"/>
</dbReference>
<dbReference type="Gene3D" id="3.30.230.10">
    <property type="match status" value="1"/>
</dbReference>
<evidence type="ECO:0000313" key="8">
    <source>
        <dbReference type="Proteomes" id="UP000253208"/>
    </source>
</evidence>
<dbReference type="InterPro" id="IPR000705">
    <property type="entry name" value="Galactokinase"/>
</dbReference>
<dbReference type="RefSeq" id="WP_110102821.1">
    <property type="nucleotide sequence ID" value="NZ_PSQG01000009.1"/>
</dbReference>
<evidence type="ECO:0000313" key="7">
    <source>
        <dbReference type="EMBL" id="RCH44233.1"/>
    </source>
</evidence>
<keyword evidence="2" id="KW-0547">Nucleotide-binding</keyword>
<comment type="similarity">
    <text evidence="1">Belongs to the GHMP kinase family. GalK subfamily.</text>
</comment>
<dbReference type="SUPFAM" id="SSF55060">
    <property type="entry name" value="GHMP Kinase, C-terminal domain"/>
    <property type="match status" value="1"/>
</dbReference>
<dbReference type="GO" id="GO:0004335">
    <property type="term" value="F:galactokinase activity"/>
    <property type="evidence" value="ECO:0007669"/>
    <property type="project" value="InterPro"/>
</dbReference>
<feature type="domain" description="Galactokinase N-terminal" evidence="6">
    <location>
        <begin position="33"/>
        <end position="78"/>
    </location>
</feature>
<sequence length="414" mass="45534">MGTIKIPAAEVLKKIYGETEESSARYTNLAVNFEKKYHHDKAEFFTAPGRTEIIGNHVDHNGGQIIAASIDLDTIGAAYPNGTNVIHMISEGYKQEVVVDLDKLSTETYTKGTDALVAGIMEYMQKKGYATGGFDAYVSTKVIAAAGVSSSASFEMLVCAITNYFFNEGKLEYGEYARAGQYAENVYWKKASGLMDQMACAAGGPILLDFSDKENISCEKIAFSFEDMGCRLVIVNTGKGHADLSEEYSSIPMEMREAAKAMGVELLCESNMENLLAHVKDIPNDRAVLRAMHFYEENRRVADAVKAVENKDGEGFLRLLEESGNSSWEWLQNCYSLQNCKEQKITLSLALTKLFLNKIGAGICRVHGGGFAGVIMCVLPIENADAYVDYMAQYVGRENVYPMNIRSTGAVHVE</sequence>
<dbReference type="PRINTS" id="PR00959">
    <property type="entry name" value="MEVGALKINASE"/>
</dbReference>
<dbReference type="PANTHER" id="PTHR10457">
    <property type="entry name" value="MEVALONATE KINASE/GALACTOKINASE"/>
    <property type="match status" value="1"/>
</dbReference>